<dbReference type="AlphaFoldDB" id="A0A8T0F0I7"/>
<dbReference type="EMBL" id="JABXBU010000030">
    <property type="protein sequence ID" value="KAF8784644.1"/>
    <property type="molecule type" value="Genomic_DNA"/>
</dbReference>
<sequence>MTKDSDNPYKSVIIVAALLFLITCLLYPWCYQRYVKPFFQKKARESHLRKRQRAAKISFENAHELRELDRREPTDSKCNYLDDVARAKYEMVKKYVESLPCGIKDDTDINLAIPFHVLRRSKSLNDLDIVMP</sequence>
<reference evidence="2" key="2">
    <citation type="submission" date="2020-06" db="EMBL/GenBank/DDBJ databases">
        <authorList>
            <person name="Sheffer M."/>
        </authorList>
    </citation>
    <scope>NUCLEOTIDE SEQUENCE</scope>
</reference>
<organism evidence="2 3">
    <name type="scientific">Argiope bruennichi</name>
    <name type="common">Wasp spider</name>
    <name type="synonym">Aranea bruennichi</name>
    <dbReference type="NCBI Taxonomy" id="94029"/>
    <lineage>
        <taxon>Eukaryota</taxon>
        <taxon>Metazoa</taxon>
        <taxon>Ecdysozoa</taxon>
        <taxon>Arthropoda</taxon>
        <taxon>Chelicerata</taxon>
        <taxon>Arachnida</taxon>
        <taxon>Araneae</taxon>
        <taxon>Araneomorphae</taxon>
        <taxon>Entelegynae</taxon>
        <taxon>Araneoidea</taxon>
        <taxon>Araneidae</taxon>
        <taxon>Argiope</taxon>
    </lineage>
</organism>
<dbReference type="OrthoDB" id="10545033at2759"/>
<gene>
    <name evidence="2" type="ORF">HNY73_010295</name>
</gene>
<keyword evidence="3" id="KW-1185">Reference proteome</keyword>
<evidence type="ECO:0000313" key="2">
    <source>
        <dbReference type="EMBL" id="KAF8784644.1"/>
    </source>
</evidence>
<comment type="caution">
    <text evidence="2">The sequence shown here is derived from an EMBL/GenBank/DDBJ whole genome shotgun (WGS) entry which is preliminary data.</text>
</comment>
<reference evidence="2" key="1">
    <citation type="journal article" date="2020" name="bioRxiv">
        <title>Chromosome-level reference genome of the European wasp spider Argiope bruennichi: a resource for studies on range expansion and evolutionary adaptation.</title>
        <authorList>
            <person name="Sheffer M.M."/>
            <person name="Hoppe A."/>
            <person name="Krehenwinkel H."/>
            <person name="Uhl G."/>
            <person name="Kuss A.W."/>
            <person name="Jensen L."/>
            <person name="Jensen C."/>
            <person name="Gillespie R.G."/>
            <person name="Hoff K.J."/>
            <person name="Prost S."/>
        </authorList>
    </citation>
    <scope>NUCLEOTIDE SEQUENCE</scope>
</reference>
<keyword evidence="1" id="KW-1133">Transmembrane helix</keyword>
<keyword evidence="1" id="KW-0812">Transmembrane</keyword>
<evidence type="ECO:0000313" key="3">
    <source>
        <dbReference type="Proteomes" id="UP000807504"/>
    </source>
</evidence>
<keyword evidence="1" id="KW-0472">Membrane</keyword>
<accession>A0A8T0F0I7</accession>
<name>A0A8T0F0I7_ARGBR</name>
<feature type="transmembrane region" description="Helical" evidence="1">
    <location>
        <begin position="12"/>
        <end position="31"/>
    </location>
</feature>
<protein>
    <submittedName>
        <fullName evidence="2">Uncharacterized protein</fullName>
    </submittedName>
</protein>
<evidence type="ECO:0000256" key="1">
    <source>
        <dbReference type="SAM" id="Phobius"/>
    </source>
</evidence>
<proteinExistence type="predicted"/>
<dbReference type="Proteomes" id="UP000807504">
    <property type="component" value="Unassembled WGS sequence"/>
</dbReference>